<dbReference type="GO" id="GO:0005524">
    <property type="term" value="F:ATP binding"/>
    <property type="evidence" value="ECO:0007669"/>
    <property type="project" value="UniProtKB-KW"/>
</dbReference>
<comment type="subcellular location">
    <subcellularLocation>
        <location evidence="2">Mitochondrion</location>
    </subcellularLocation>
</comment>
<organism evidence="14">
    <name type="scientific">Stygiella incarcerata</name>
    <dbReference type="NCBI Taxonomy" id="1712417"/>
    <lineage>
        <taxon>Eukaryota</taxon>
        <taxon>Discoba</taxon>
        <taxon>Jakobida</taxon>
        <taxon>Andalucina</taxon>
        <taxon>Stygiellidae</taxon>
        <taxon>Stygiella</taxon>
    </lineage>
</organism>
<keyword evidence="4" id="KW-0479">Metal-binding</keyword>
<proteinExistence type="evidence at transcript level"/>
<keyword evidence="13" id="KW-1133">Transmembrane helix</keyword>
<keyword evidence="13" id="KW-0812">Transmembrane</keyword>
<evidence type="ECO:0000256" key="4">
    <source>
        <dbReference type="ARBA" id="ARBA00022723"/>
    </source>
</evidence>
<keyword evidence="3" id="KW-0004">4Fe-4S</keyword>
<dbReference type="CDD" id="cd02037">
    <property type="entry name" value="Mrp_NBP35"/>
    <property type="match status" value="1"/>
</dbReference>
<keyword evidence="6" id="KW-0067">ATP-binding</keyword>
<dbReference type="PANTHER" id="PTHR42961">
    <property type="entry name" value="IRON-SULFUR PROTEIN NUBPL"/>
    <property type="match status" value="1"/>
</dbReference>
<dbReference type="GO" id="GO:0046872">
    <property type="term" value="F:metal ion binding"/>
    <property type="evidence" value="ECO:0007669"/>
    <property type="project" value="UniProtKB-KW"/>
</dbReference>
<evidence type="ECO:0000256" key="5">
    <source>
        <dbReference type="ARBA" id="ARBA00022741"/>
    </source>
</evidence>
<dbReference type="Gene3D" id="3.40.50.300">
    <property type="entry name" value="P-loop containing nucleotide triphosphate hydrolases"/>
    <property type="match status" value="1"/>
</dbReference>
<dbReference type="AlphaFoldDB" id="A0A192ZIL4"/>
<accession>A0A192ZIL4</accession>
<dbReference type="Pfam" id="PF10609">
    <property type="entry name" value="ParA"/>
    <property type="match status" value="1"/>
</dbReference>
<dbReference type="GO" id="GO:0032981">
    <property type="term" value="P:mitochondrial respiratory chain complex I assembly"/>
    <property type="evidence" value="ECO:0007669"/>
    <property type="project" value="TreeGrafter"/>
</dbReference>
<evidence type="ECO:0000256" key="8">
    <source>
        <dbReference type="ARBA" id="ARBA00023004"/>
    </source>
</evidence>
<dbReference type="SUPFAM" id="SSF52540">
    <property type="entry name" value="P-loop containing nucleoside triphosphate hydrolases"/>
    <property type="match status" value="1"/>
</dbReference>
<dbReference type="PANTHER" id="PTHR42961:SF2">
    <property type="entry name" value="IRON-SULFUR PROTEIN NUBPL"/>
    <property type="match status" value="1"/>
</dbReference>
<evidence type="ECO:0000256" key="13">
    <source>
        <dbReference type="SAM" id="Phobius"/>
    </source>
</evidence>
<evidence type="ECO:0000313" key="14">
    <source>
        <dbReference type="EMBL" id="ANM86762.1"/>
    </source>
</evidence>
<feature type="transmembrane region" description="Helical" evidence="13">
    <location>
        <begin position="12"/>
        <end position="30"/>
    </location>
</feature>
<feature type="non-terminal residue" evidence="14">
    <location>
        <position position="1"/>
    </location>
</feature>
<dbReference type="GO" id="GO:0051539">
    <property type="term" value="F:4 iron, 4 sulfur cluster binding"/>
    <property type="evidence" value="ECO:0007669"/>
    <property type="project" value="UniProtKB-KW"/>
</dbReference>
<evidence type="ECO:0000256" key="11">
    <source>
        <dbReference type="ARBA" id="ARBA00024036"/>
    </source>
</evidence>
<dbReference type="InterPro" id="IPR044304">
    <property type="entry name" value="NUBPL-like"/>
</dbReference>
<evidence type="ECO:0000256" key="2">
    <source>
        <dbReference type="ARBA" id="ARBA00004173"/>
    </source>
</evidence>
<keyword evidence="5" id="KW-0547">Nucleotide-binding</keyword>
<dbReference type="EMBL" id="KT984542">
    <property type="protein sequence ID" value="ANM86762.1"/>
    <property type="molecule type" value="mRNA"/>
</dbReference>
<dbReference type="GO" id="GO:0005759">
    <property type="term" value="C:mitochondrial matrix"/>
    <property type="evidence" value="ECO:0007669"/>
    <property type="project" value="UniProtKB-ARBA"/>
</dbReference>
<keyword evidence="7" id="KW-0809">Transit peptide</keyword>
<keyword evidence="13" id="KW-0472">Membrane</keyword>
<evidence type="ECO:0000256" key="10">
    <source>
        <dbReference type="ARBA" id="ARBA00023128"/>
    </source>
</evidence>
<comment type="similarity">
    <text evidence="11">Belongs to the Mrp/NBP35 ATP-binding proteins family.</text>
</comment>
<reference evidence="14" key="1">
    <citation type="journal article" date="2016" name="Mol. Biol. Evol.">
        <title>Novel hydrogenosomes in the microaerophilic jakobid Stygiella incarcerata.</title>
        <authorList>
            <person name="Leger M.M."/>
            <person name="Eme L."/>
            <person name="Hug L.A."/>
            <person name="Roger A.J."/>
        </authorList>
    </citation>
    <scope>NUCLEOTIDE SEQUENCE</scope>
</reference>
<comment type="cofactor">
    <cofactor evidence="1">
        <name>[4Fe-4S] cluster</name>
        <dbReference type="ChEBI" id="CHEBI:49883"/>
    </cofactor>
</comment>
<protein>
    <recommendedName>
        <fullName evidence="12">Nucleotide-binding protein-like</fullName>
    </recommendedName>
</protein>
<dbReference type="HAMAP" id="MF_02040">
    <property type="entry name" value="Mrp_NBP35"/>
    <property type="match status" value="1"/>
</dbReference>
<sequence>AELAKAPHKHSYCLFLFTFFFLVFTIFTNHNMDFLRIAIASGKGGVGKSTTTVNLAIALAELGKKVGIFDADVYGPSIPTMLRLDERPKAKDENTLLPLENHGVKCMSIGFLTPQGAPTIWRGPMVSAALDQMLKAVDWEPLDCLLIDLPPGTGDAQLTISQNANLDGAVIVSTPQDVALADVTRGMNMFAKVNVPLIGMIENMSHYICPHCGHEDFIFGHGGAERKAAELGLEFLGKIPLHTSIREGADAGIPILVAQKDSATSEAYRDVAKRMLDRIHEMPKKTQTVIKLE</sequence>
<dbReference type="InterPro" id="IPR027417">
    <property type="entry name" value="P-loop_NTPase"/>
</dbReference>
<dbReference type="InterPro" id="IPR033756">
    <property type="entry name" value="YlxH/NBP35"/>
</dbReference>
<keyword evidence="10" id="KW-0496">Mitochondrion</keyword>
<dbReference type="InterPro" id="IPR019591">
    <property type="entry name" value="Mrp/NBP35_ATP-bd"/>
</dbReference>
<evidence type="ECO:0000256" key="3">
    <source>
        <dbReference type="ARBA" id="ARBA00022485"/>
    </source>
</evidence>
<evidence type="ECO:0000256" key="6">
    <source>
        <dbReference type="ARBA" id="ARBA00022840"/>
    </source>
</evidence>
<name>A0A192ZIL4_9EUKA</name>
<evidence type="ECO:0000256" key="12">
    <source>
        <dbReference type="ARBA" id="ARBA00081370"/>
    </source>
</evidence>
<keyword evidence="8" id="KW-0408">Iron</keyword>
<dbReference type="FunFam" id="3.40.50.300:FF:000709">
    <property type="entry name" value="Iron-sulfur protein NUBPL isoform X1"/>
    <property type="match status" value="1"/>
</dbReference>
<evidence type="ECO:0000256" key="1">
    <source>
        <dbReference type="ARBA" id="ARBA00001966"/>
    </source>
</evidence>
<evidence type="ECO:0000256" key="9">
    <source>
        <dbReference type="ARBA" id="ARBA00023014"/>
    </source>
</evidence>
<gene>
    <name evidence="14" type="primary">IND1</name>
</gene>
<dbReference type="GO" id="GO:0140663">
    <property type="term" value="F:ATP-dependent FeS chaperone activity"/>
    <property type="evidence" value="ECO:0007669"/>
    <property type="project" value="InterPro"/>
</dbReference>
<keyword evidence="9" id="KW-0411">Iron-sulfur</keyword>
<evidence type="ECO:0000256" key="7">
    <source>
        <dbReference type="ARBA" id="ARBA00022946"/>
    </source>
</evidence>
<dbReference type="GO" id="GO:0016226">
    <property type="term" value="P:iron-sulfur cluster assembly"/>
    <property type="evidence" value="ECO:0007669"/>
    <property type="project" value="InterPro"/>
</dbReference>